<dbReference type="Proteomes" id="UP001622950">
    <property type="component" value="Unassembled WGS sequence"/>
</dbReference>
<comment type="caution">
    <text evidence="1">The sequence shown here is derived from an EMBL/GenBank/DDBJ whole genome shotgun (WGS) entry which is preliminary data.</text>
</comment>
<evidence type="ECO:0000313" key="2">
    <source>
        <dbReference type="Proteomes" id="UP001622950"/>
    </source>
</evidence>
<accession>A0ACC7N0X1</accession>
<sequence>MNPAPTRQRVLTGLLLVCFLNLAGCQGSGSMYSDSQAPVDPRIANSRSAEFFSTSGWQACAGGAGVGILGCMLGNPSNQTQCMLISAAVMCGVGMGANYYLDYLRTRYANDEQRLDAMTADVRKDNQELRALTQSARSVINDDKQKIAQIKKANTANQQQRSRAQQQLAEIDSNTAFLKDKLANAQAKHQEWQKVAVSQHGSGARMDALNAEINNMQQQITALQNEIDQLSQQRSSIRLG</sequence>
<protein>
    <submittedName>
        <fullName evidence="1">Uncharacterized protein</fullName>
    </submittedName>
</protein>
<reference evidence="1" key="1">
    <citation type="submission" date="2024-11" db="EMBL/GenBank/DDBJ databases">
        <authorList>
            <person name="Lucas J.A."/>
        </authorList>
    </citation>
    <scope>NUCLEOTIDE SEQUENCE</scope>
    <source>
        <strain evidence="1">Z 8.8</strain>
    </source>
</reference>
<keyword evidence="2" id="KW-1185">Reference proteome</keyword>
<name>A0ACC7N0X1_9PSED</name>
<dbReference type="EMBL" id="JBJHQE010000074">
    <property type="protein sequence ID" value="MFK9084218.1"/>
    <property type="molecule type" value="Genomic_DNA"/>
</dbReference>
<proteinExistence type="predicted"/>
<organism evidence="1 2">
    <name type="scientific">Pseudomonas neuropathica</name>
    <dbReference type="NCBI Taxonomy" id="2730425"/>
    <lineage>
        <taxon>Bacteria</taxon>
        <taxon>Pseudomonadati</taxon>
        <taxon>Pseudomonadota</taxon>
        <taxon>Gammaproteobacteria</taxon>
        <taxon>Pseudomonadales</taxon>
        <taxon>Pseudomonadaceae</taxon>
        <taxon>Pseudomonas</taxon>
    </lineage>
</organism>
<evidence type="ECO:0000313" key="1">
    <source>
        <dbReference type="EMBL" id="MFK9084218.1"/>
    </source>
</evidence>
<gene>
    <name evidence="1" type="ORF">ACJEBM_26545</name>
</gene>